<dbReference type="PRINTS" id="PR00081">
    <property type="entry name" value="GDHRDH"/>
</dbReference>
<evidence type="ECO:0000256" key="1">
    <source>
        <dbReference type="ARBA" id="ARBA00004496"/>
    </source>
</evidence>
<sequence length="259" mass="28171">MKATTHNVATGFGTLGRGICIITGASKGFGRALAHEVCHLLEPGSVLLLVARSGTLLQELKEELQSFTDKQWLVVHCIAADLSTREGVNETVRVARQEAVNEIDNVLLINNAGSLGPISGFQSFTDLERVNSYLSFNISSALTLTAGILQTFPCRPGLRWSVVNVSSIYALQALPSWALYCTAKAARKMMFSVLAEEEPNVKVLSYSPGPMDTDMQEEIQRSTGISHCLFPCQESAAKLMKLLLDNDFSSGGHLDFFEV</sequence>
<protein>
    <recommendedName>
        <fullName evidence="5">Sepiapterin reductase</fullName>
        <ecNumber evidence="4">1.1.1.153</ecNumber>
    </recommendedName>
</protein>
<dbReference type="PANTHER" id="PTHR44085:SF2">
    <property type="entry name" value="SEPIAPTERIN REDUCTASE"/>
    <property type="match status" value="1"/>
</dbReference>
<evidence type="ECO:0000256" key="4">
    <source>
        <dbReference type="ARBA" id="ARBA00013075"/>
    </source>
</evidence>
<dbReference type="STRING" id="41447.ENSSDUP00000003107"/>
<organism evidence="9 10">
    <name type="scientific">Seriola dumerili</name>
    <name type="common">Greater amberjack</name>
    <name type="synonym">Caranx dumerili</name>
    <dbReference type="NCBI Taxonomy" id="41447"/>
    <lineage>
        <taxon>Eukaryota</taxon>
        <taxon>Metazoa</taxon>
        <taxon>Chordata</taxon>
        <taxon>Craniata</taxon>
        <taxon>Vertebrata</taxon>
        <taxon>Euteleostomi</taxon>
        <taxon>Actinopterygii</taxon>
        <taxon>Neopterygii</taxon>
        <taxon>Teleostei</taxon>
        <taxon>Neoteleostei</taxon>
        <taxon>Acanthomorphata</taxon>
        <taxon>Carangaria</taxon>
        <taxon>Carangiformes</taxon>
        <taxon>Carangidae</taxon>
        <taxon>Seriola</taxon>
    </lineage>
</organism>
<comment type="similarity">
    <text evidence="2">Belongs to the sepiapterin reductase family.</text>
</comment>
<keyword evidence="7" id="KW-0521">NADP</keyword>
<dbReference type="FunFam" id="3.40.50.720:FF:000259">
    <property type="entry name" value="Sepiapterin reductase"/>
    <property type="match status" value="1"/>
</dbReference>
<dbReference type="EC" id="1.1.1.153" evidence="4"/>
<proteinExistence type="inferred from homology"/>
<evidence type="ECO:0000256" key="2">
    <source>
        <dbReference type="ARBA" id="ARBA00010483"/>
    </source>
</evidence>
<dbReference type="InterPro" id="IPR036291">
    <property type="entry name" value="NAD(P)-bd_dom_sf"/>
</dbReference>
<dbReference type="Gene3D" id="3.40.50.720">
    <property type="entry name" value="NAD(P)-binding Rossmann-like Domain"/>
    <property type="match status" value="1"/>
</dbReference>
<dbReference type="GeneTree" id="ENSGT00440000033609"/>
<dbReference type="InterPro" id="IPR006393">
    <property type="entry name" value="Sepiapterin_red"/>
</dbReference>
<dbReference type="GO" id="GO:0005737">
    <property type="term" value="C:cytoplasm"/>
    <property type="evidence" value="ECO:0007669"/>
    <property type="project" value="UniProtKB-SubCell"/>
</dbReference>
<dbReference type="PANTHER" id="PTHR44085">
    <property type="entry name" value="SEPIAPTERIN REDUCTASE"/>
    <property type="match status" value="1"/>
</dbReference>
<dbReference type="GO" id="GO:0004757">
    <property type="term" value="F:sepiapterin reductase (NADP+) activity"/>
    <property type="evidence" value="ECO:0007669"/>
    <property type="project" value="UniProtKB-EC"/>
</dbReference>
<dbReference type="NCBIfam" id="TIGR01500">
    <property type="entry name" value="sepiapter_red"/>
    <property type="match status" value="1"/>
</dbReference>
<keyword evidence="10" id="KW-1185">Reference proteome</keyword>
<dbReference type="InterPro" id="IPR002347">
    <property type="entry name" value="SDR_fam"/>
</dbReference>
<dbReference type="Pfam" id="PF00106">
    <property type="entry name" value="adh_short"/>
    <property type="match status" value="1"/>
</dbReference>
<keyword evidence="6" id="KW-0963">Cytoplasm</keyword>
<comment type="subunit">
    <text evidence="3">Homodimer.</text>
</comment>
<accession>A0A3B4TAX0</accession>
<evidence type="ECO:0000256" key="5">
    <source>
        <dbReference type="ARBA" id="ARBA00019170"/>
    </source>
</evidence>
<evidence type="ECO:0000256" key="6">
    <source>
        <dbReference type="ARBA" id="ARBA00022490"/>
    </source>
</evidence>
<dbReference type="SUPFAM" id="SSF51735">
    <property type="entry name" value="NAD(P)-binding Rossmann-fold domains"/>
    <property type="match status" value="1"/>
</dbReference>
<evidence type="ECO:0000256" key="7">
    <source>
        <dbReference type="ARBA" id="ARBA00022857"/>
    </source>
</evidence>
<dbReference type="InterPro" id="IPR018247">
    <property type="entry name" value="EF_Hand_1_Ca_BS"/>
</dbReference>
<comment type="subcellular location">
    <subcellularLocation>
        <location evidence="1">Cytoplasm</location>
    </subcellularLocation>
</comment>
<dbReference type="InterPro" id="IPR051721">
    <property type="entry name" value="Biopterin_syn/organic_redct"/>
</dbReference>
<reference evidence="9" key="2">
    <citation type="submission" date="2025-09" db="UniProtKB">
        <authorList>
            <consortium name="Ensembl"/>
        </authorList>
    </citation>
    <scope>IDENTIFICATION</scope>
</reference>
<evidence type="ECO:0000313" key="9">
    <source>
        <dbReference type="Ensembl" id="ENSSDUP00000003107.1"/>
    </source>
</evidence>
<dbReference type="Proteomes" id="UP000261420">
    <property type="component" value="Unplaced"/>
</dbReference>
<keyword evidence="8" id="KW-0560">Oxidoreductase</keyword>
<dbReference type="CDD" id="cd05367">
    <property type="entry name" value="SPR-like_SDR_c"/>
    <property type="match status" value="1"/>
</dbReference>
<dbReference type="AlphaFoldDB" id="A0A3B4TAX0"/>
<evidence type="ECO:0000313" key="10">
    <source>
        <dbReference type="Proteomes" id="UP000261420"/>
    </source>
</evidence>
<dbReference type="GO" id="GO:0006729">
    <property type="term" value="P:tetrahydrobiopterin biosynthetic process"/>
    <property type="evidence" value="ECO:0007669"/>
    <property type="project" value="InterPro"/>
</dbReference>
<name>A0A3B4TAX0_SERDU</name>
<dbReference type="Ensembl" id="ENSSDUT00000003180.1">
    <property type="protein sequence ID" value="ENSSDUP00000003107.1"/>
    <property type="gene ID" value="ENSSDUG00000002297.1"/>
</dbReference>
<reference evidence="9" key="1">
    <citation type="submission" date="2025-08" db="UniProtKB">
        <authorList>
            <consortium name="Ensembl"/>
        </authorList>
    </citation>
    <scope>IDENTIFICATION</scope>
</reference>
<evidence type="ECO:0000256" key="3">
    <source>
        <dbReference type="ARBA" id="ARBA00011738"/>
    </source>
</evidence>
<evidence type="ECO:0000256" key="8">
    <source>
        <dbReference type="ARBA" id="ARBA00023002"/>
    </source>
</evidence>
<dbReference type="PROSITE" id="PS00018">
    <property type="entry name" value="EF_HAND_1"/>
    <property type="match status" value="1"/>
</dbReference>